<sequence>MPRKKVTVEDLNEVFVEAVHDDTPMAVATNSGKVVSGDTRRVGEARKVDYELEFWLPVPEDFDPAGSDLELVMGGTAYVQRVEAKQRFISARIGRRVRNYASRVAIAFTNFKEDGSTEVYTAEDFFKLYEIFDDDVIEACENIIVEVLGVSTNLIQYITDESMMENVLKIMQNNPSFFQTN</sequence>
<dbReference type="EMBL" id="BK015181">
    <property type="protein sequence ID" value="DAD94776.1"/>
    <property type="molecule type" value="Genomic_DNA"/>
</dbReference>
<protein>
    <submittedName>
        <fullName evidence="1">Uncharacterized protein</fullName>
    </submittedName>
</protein>
<evidence type="ECO:0000313" key="1">
    <source>
        <dbReference type="EMBL" id="DAD94776.1"/>
    </source>
</evidence>
<name>A0A8S5NKN0_9CAUD</name>
<organism evidence="1">
    <name type="scientific">Siphoviridae sp. ctK0l2</name>
    <dbReference type="NCBI Taxonomy" id="2826243"/>
    <lineage>
        <taxon>Viruses</taxon>
        <taxon>Duplodnaviria</taxon>
        <taxon>Heunggongvirae</taxon>
        <taxon>Uroviricota</taxon>
        <taxon>Caudoviricetes</taxon>
    </lineage>
</organism>
<proteinExistence type="predicted"/>
<accession>A0A8S5NKN0</accession>
<reference evidence="1" key="1">
    <citation type="journal article" date="2021" name="Proc. Natl. Acad. Sci. U.S.A.">
        <title>A Catalog of Tens of Thousands of Viruses from Human Metagenomes Reveals Hidden Associations with Chronic Diseases.</title>
        <authorList>
            <person name="Tisza M.J."/>
            <person name="Buck C.B."/>
        </authorList>
    </citation>
    <scope>NUCLEOTIDE SEQUENCE</scope>
    <source>
        <strain evidence="1">CtK0l2</strain>
    </source>
</reference>